<feature type="transmembrane region" description="Helical" evidence="1">
    <location>
        <begin position="266"/>
        <end position="285"/>
    </location>
</feature>
<feature type="transmembrane region" description="Helical" evidence="1">
    <location>
        <begin position="109"/>
        <end position="135"/>
    </location>
</feature>
<feature type="transmembrane region" description="Helical" evidence="1">
    <location>
        <begin position="217"/>
        <end position="235"/>
    </location>
</feature>
<protein>
    <submittedName>
        <fullName evidence="2">Branched-subunit amino acid permease</fullName>
    </submittedName>
</protein>
<evidence type="ECO:0000313" key="2">
    <source>
        <dbReference type="EMBL" id="MDQ1186140.1"/>
    </source>
</evidence>
<reference evidence="2 3" key="1">
    <citation type="submission" date="2023-07" db="EMBL/GenBank/DDBJ databases">
        <title>Functional and genomic diversity of the sorghum phyllosphere microbiome.</title>
        <authorList>
            <person name="Shade A."/>
        </authorList>
    </citation>
    <scope>NUCLEOTIDE SEQUENCE [LARGE SCALE GENOMIC DNA]</scope>
    <source>
        <strain evidence="2 3">SORGH_AS_1126</strain>
    </source>
</reference>
<feature type="transmembrane region" description="Helical" evidence="1">
    <location>
        <begin position="155"/>
        <end position="174"/>
    </location>
</feature>
<sequence>MDSLSNRLRHFRRADLEKRDRQASACAEASNRFSQVLPNYRLHPELPMSAYDDTHSLPLWFARGMMGIFSLPALILMTSFVGFSAFALESGVTRGEAVFMTLTIWALPAKMILIGSMVSGAGMAACFLAVTLSSIRMMPMVASIVPDMRTAKTPTWLLLFLSHFVAITAWVYATQNLTKVPREARVAWFAGFGITLTLINAAIVAICYGVVAAFPPLVAGVLFFLTPVYFISSIWASARHSVVKVAFIIGVIGGPLFAMIEPEFDILYAGIGGGTLAYLIDRFWFRRKIVPSSTEGEP</sequence>
<dbReference type="InterPro" id="IPR011606">
    <property type="entry name" value="Brnchd-chn_aa_trnsp_permease"/>
</dbReference>
<comment type="caution">
    <text evidence="2">The sequence shown here is derived from an EMBL/GenBank/DDBJ whole genome shotgun (WGS) entry which is preliminary data.</text>
</comment>
<organism evidence="2 3">
    <name type="scientific">Agrobacterium larrymoorei</name>
    <dbReference type="NCBI Taxonomy" id="160699"/>
    <lineage>
        <taxon>Bacteria</taxon>
        <taxon>Pseudomonadati</taxon>
        <taxon>Pseudomonadota</taxon>
        <taxon>Alphaproteobacteria</taxon>
        <taxon>Hyphomicrobiales</taxon>
        <taxon>Rhizobiaceae</taxon>
        <taxon>Rhizobium/Agrobacterium group</taxon>
        <taxon>Agrobacterium</taxon>
    </lineage>
</organism>
<keyword evidence="1" id="KW-0812">Transmembrane</keyword>
<accession>A0ABU0UME4</accession>
<feature type="transmembrane region" description="Helical" evidence="1">
    <location>
        <begin position="186"/>
        <end position="211"/>
    </location>
</feature>
<feature type="transmembrane region" description="Helical" evidence="1">
    <location>
        <begin position="242"/>
        <end position="260"/>
    </location>
</feature>
<dbReference type="Proteomes" id="UP001224781">
    <property type="component" value="Unassembled WGS sequence"/>
</dbReference>
<dbReference type="EMBL" id="JAUTBL010000002">
    <property type="protein sequence ID" value="MDQ1186140.1"/>
    <property type="molecule type" value="Genomic_DNA"/>
</dbReference>
<feature type="transmembrane region" description="Helical" evidence="1">
    <location>
        <begin position="66"/>
        <end position="88"/>
    </location>
</feature>
<keyword evidence="3" id="KW-1185">Reference proteome</keyword>
<evidence type="ECO:0000313" key="3">
    <source>
        <dbReference type="Proteomes" id="UP001224781"/>
    </source>
</evidence>
<dbReference type="Pfam" id="PF03591">
    <property type="entry name" value="AzlC"/>
    <property type="match status" value="1"/>
</dbReference>
<evidence type="ECO:0000256" key="1">
    <source>
        <dbReference type="SAM" id="Phobius"/>
    </source>
</evidence>
<keyword evidence="1" id="KW-0472">Membrane</keyword>
<proteinExistence type="predicted"/>
<name>A0ABU0UME4_9HYPH</name>
<gene>
    <name evidence="2" type="ORF">QE408_003283</name>
</gene>
<keyword evidence="1" id="KW-1133">Transmembrane helix</keyword>